<feature type="compositionally biased region" description="Basic residues" evidence="20">
    <location>
        <begin position="731"/>
        <end position="741"/>
    </location>
</feature>
<feature type="region of interest" description="Disordered" evidence="20">
    <location>
        <begin position="858"/>
        <end position="945"/>
    </location>
</feature>
<dbReference type="GO" id="GO:0005634">
    <property type="term" value="C:nucleus"/>
    <property type="evidence" value="ECO:0007669"/>
    <property type="project" value="UniProtKB-SubCell"/>
</dbReference>
<keyword evidence="25" id="KW-1185">Reference proteome</keyword>
<feature type="domain" description="Ig-like" evidence="22">
    <location>
        <begin position="1443"/>
        <end position="1533"/>
    </location>
</feature>
<keyword evidence="15" id="KW-0393">Immunoglobulin domain</keyword>
<evidence type="ECO:0000256" key="16">
    <source>
        <dbReference type="ARBA" id="ARBA00047899"/>
    </source>
</evidence>
<feature type="compositionally biased region" description="Low complexity" evidence="20">
    <location>
        <begin position="3272"/>
        <end position="3283"/>
    </location>
</feature>
<comment type="catalytic activity">
    <reaction evidence="17">
        <text>L-seryl-[protein] + ATP = O-phospho-L-seryl-[protein] + ADP + H(+)</text>
        <dbReference type="Rhea" id="RHEA:17989"/>
        <dbReference type="Rhea" id="RHEA-COMP:9863"/>
        <dbReference type="Rhea" id="RHEA-COMP:11604"/>
        <dbReference type="ChEBI" id="CHEBI:15378"/>
        <dbReference type="ChEBI" id="CHEBI:29999"/>
        <dbReference type="ChEBI" id="CHEBI:30616"/>
        <dbReference type="ChEBI" id="CHEBI:83421"/>
        <dbReference type="ChEBI" id="CHEBI:456216"/>
        <dbReference type="EC" id="2.7.11.1"/>
    </reaction>
</comment>
<keyword evidence="14" id="KW-0539">Nucleus</keyword>
<dbReference type="FunFam" id="2.60.40.10:FF:000428">
    <property type="entry name" value="striated muscle preferentially expressed protein kinase"/>
    <property type="match status" value="1"/>
</dbReference>
<feature type="region of interest" description="Disordered" evidence="20">
    <location>
        <begin position="244"/>
        <end position="366"/>
    </location>
</feature>
<keyword evidence="11" id="KW-0221">Differentiation</keyword>
<dbReference type="FunFam" id="2.60.40.10:FF:000539">
    <property type="entry name" value="striated muscle preferentially expressed protein kinase"/>
    <property type="match status" value="1"/>
</dbReference>
<dbReference type="FunFam" id="3.30.200.20:FF:000302">
    <property type="entry name" value="striated muscle preferentially expressed protein kinase"/>
    <property type="match status" value="1"/>
</dbReference>
<dbReference type="FunFam" id="1.10.510.10:FF:000344">
    <property type="entry name" value="striated muscle preferentially expressed protein kinase isoform X1"/>
    <property type="match status" value="1"/>
</dbReference>
<keyword evidence="12 19" id="KW-0067">ATP-binding</keyword>
<dbReference type="FunFam" id="1.10.510.10:FF:000363">
    <property type="entry name" value="Striated muscle preferentially expressed protein kinase"/>
    <property type="match status" value="1"/>
</dbReference>
<feature type="domain" description="Fibronectin type-III" evidence="23">
    <location>
        <begin position="1540"/>
        <end position="1637"/>
    </location>
</feature>
<keyword evidence="8" id="KW-0677">Repeat</keyword>
<dbReference type="PROSITE" id="PS00107">
    <property type="entry name" value="PROTEIN_KINASE_ATP"/>
    <property type="match status" value="1"/>
</dbReference>
<evidence type="ECO:0000256" key="2">
    <source>
        <dbReference type="ARBA" id="ARBA00006692"/>
    </source>
</evidence>
<evidence type="ECO:0000256" key="4">
    <source>
        <dbReference type="ARBA" id="ARBA00022481"/>
    </source>
</evidence>
<dbReference type="InterPro" id="IPR013783">
    <property type="entry name" value="Ig-like_fold"/>
</dbReference>
<feature type="compositionally biased region" description="Basic and acidic residues" evidence="20">
    <location>
        <begin position="2271"/>
        <end position="2280"/>
    </location>
</feature>
<dbReference type="PROSITE" id="PS50835">
    <property type="entry name" value="IG_LIKE"/>
    <property type="match status" value="8"/>
</dbReference>
<feature type="region of interest" description="Disordered" evidence="20">
    <location>
        <begin position="2427"/>
        <end position="2633"/>
    </location>
</feature>
<proteinExistence type="inferred from homology"/>
<feature type="compositionally biased region" description="Polar residues" evidence="20">
    <location>
        <begin position="119"/>
        <end position="129"/>
    </location>
</feature>
<feature type="compositionally biased region" description="Pro residues" evidence="20">
    <location>
        <begin position="255"/>
        <end position="265"/>
    </location>
</feature>
<dbReference type="Proteomes" id="UP001333110">
    <property type="component" value="Unassembled WGS sequence"/>
</dbReference>
<keyword evidence="6" id="KW-0597">Phosphoprotein</keyword>
<evidence type="ECO:0000256" key="12">
    <source>
        <dbReference type="ARBA" id="ARBA00022840"/>
    </source>
</evidence>
<evidence type="ECO:0000256" key="5">
    <source>
        <dbReference type="ARBA" id="ARBA00022527"/>
    </source>
</evidence>
<evidence type="ECO:0000313" key="24">
    <source>
        <dbReference type="EMBL" id="KAK4817566.1"/>
    </source>
</evidence>
<evidence type="ECO:0000256" key="20">
    <source>
        <dbReference type="SAM" id="MobiDB-lite"/>
    </source>
</evidence>
<dbReference type="Gene3D" id="1.10.510.10">
    <property type="entry name" value="Transferase(Phosphotransferase) domain 1"/>
    <property type="match status" value="2"/>
</dbReference>
<evidence type="ECO:0000256" key="1">
    <source>
        <dbReference type="ARBA" id="ARBA00004123"/>
    </source>
</evidence>
<dbReference type="SUPFAM" id="SSF49265">
    <property type="entry name" value="Fibronectin type III"/>
    <property type="match status" value="1"/>
</dbReference>
<feature type="compositionally biased region" description="Basic and acidic residues" evidence="20">
    <location>
        <begin position="431"/>
        <end position="440"/>
    </location>
</feature>
<sequence>MSLSLLLPLWKRSFPLLQETKLRLSLQVTVMPPALALPPPRAAWALLSCPWSRWVCKGQHQPGLLPPCSLTPCSPPPSPDSETGEDEPSDPQVTQRSELQDETAFSTPTGGSDTLVDASMNTTPTSVLALSQAEERSSWSGSQQTVVEKETDASFPARGPYLRPAAWQQPQGTPRQANAPAPRSAEVRHLGVEPLVRASRANLVGTSWGSEDSLSVASDPYGSAFSLYRGRALSLHVSIPQGGYRRDDLHSGPVSPKPGAEPPRSPAALPLTAKPPILRSPSPRASPCLLPPTSAASQPASRGPGVPSFTPVTPRKKSSVPAEYQDTVPEEYEEKIKKPKSSGYSQGSTQESRPQTPMSDASGRVSVRASPKLVRTGSKIFERLQYFEERRRSLEQADSPFPAHPWLPLRKTRSFDQPDYGSRRAGTLGGSREDVREGGRWEPGGTAACRRLAFRQKAASFDERGKFASRVYTIEHKFAEELTRIKRTVSKQQLRRSQELCKAGLPPAPSPPAAGEPATPRAPRTLSSQGAGGRKPLLPKTFPPAESTHVIQHLALSSVALVGPDGEPEPGGQRGRKAPARGGTVAGQPTEVEDAGARKGPQQEGTGEVKKKEQWPLAQATPQGRVALSQAGPAEGSTCPDGGPAGGARAPGAVSEALASRLAVPHGLYRRPEAPAEVRFLPWAKPGMEQEARLERSWAGQHGTGREVERRQTKVSEKKESGRMAQEGRSTRSKGKGRRARPTSPELESSDDSYVSAGEDPLEAPVFEIPIQDMAVAVGAEVLLKCIVTANPQPEVSWRKDGVPLRSSTTRPIKAEGERHTLLVRSARVADAGLYTVTAANEVGATCCSAILSVRPGAAAAPGQGQPGARRRGAGKGPGSPRPRGGPSPALLAQPRGPGGAGAGRAQRAGGPAGWRRARHRRTGPGSGSGGSAVRPGPAQPGAARLGSARLGAGAAGAAPPGWERGLLRKSHLSPAVALRDIASPYRPVECFSPPPPARPRTPSLLAAAELGCAVGWASPGTPGVQGGGEGCPEPPAQLWLLPAPYPASPVVAPAVERHGNLAPPLGQASPITSDEEYLSPLEEFPESSTPQHRPAMKLQPRAEHGAAHGSPESTFKAAPTFEVSLSDQSVLEGQDVSMSVRVRGEPKPIIYWLRNRQPVKYGRRHHAEEVEGARGLFTLHILAAERTDTGFYTCKAVNEYGTKQCEAKLEVRARPECQSLAIVVPLQDVVVGAGELALFECLVAGPPDMDVDWLSRGRLLQPALLKCKMHFDGRKCKLLLTSVHEDDSGIYTCKLSTAKDELTCSARLTVQPSVQPLFTRKLEDVDVVEGRTARFDCMISGTPPPVVTWTHFGQPVQEGENVRIQRDRGLHSLVIVHVGSEDEGQYVVTARNAHGHVECSAELYVEEPRPSAASQISKLEKMPSIPEEPEQAETEAECFTMPDFLKPLHNLDVVESKEAVLECQVAGLPYPSITWFHNGSRIDSTDDRKMMQYKDVHRLVFTAVSHAHAGVYKSVIANKVGKATCYAHLYVTDVVPTPPDGPPTVASVTGRAITLTWNKPKWLDTAIDPNSVTYVVQMQVLGTTQWLVLVAGVRDTTYTVHGLTKGAQYLFRVITATPKTNSKPSPPVGPVQLLDRGPYLEEAPVILDKPDVVYVVEGQPASITVTINHVEATVTWKRGGQVLGEQEGTCEVTMPDDDQHCLRLLHVGRGAAGPLACEVSNRHGTARCTLHLRLAEAPRFESIMEDIDAQEGETPRFAVVVEGKPLPDIMWYKDGELLEESSHLSFVYEDNECSLVVLGAAEPDSGVYTCTAKNLAGEVSCKAELVVRAAQPAADATMEEEALHKARRLTDYYDVHEEIGRGAFSYLRRVTEKSSRLDFAAKFVPGRTKAKQSARRELHILSQLDHERIVFFHDAFEKKNAVIMVMELCAKEELLDRMARKPSVCESEVRSYMRQVLEGICYLHQHSVLHLDIKPENLLMADSSSEQVRICDFGNAQELTPEEPQYCKYGTPEFVGPEIVNQSPVSSVTDIWPVGVIAYLCLTGISPFVGENDKTTLMNIRNYNVAFEERMFQGLTREAKGFVIKVLVNDRLRPNAEQTLEHPWFKTLAKGKVISTDHLKLFLSRRKWQRSQISYKCNMVLRPIPELLEDTSNHLSIAVPRHLKESPALSSSSDSDDLDELPCIPMPHQVEFSGSRMSLNEIPTDDEAIGPSEGPRLEGVAPGDVSAMDWQSQGAGKPGVALGKRPRGAGPRRPCVEAEAPGSSDEEAPEAQKRPEYPRKAMRKGSSLESPGSARRGELKRGGSADSALLLHQPPGTEEGAEAGREPCRALAKAASMELPRRKGAWGEDDHAQRLELMRQRLLRGGPGDGKVSGLRGPLLETLGVGPDKKVLRPTRLEPPAPAVPRLVRAASSEATSLRLLPAEHQLQKSSSFSHGDAEPVVRHRRSGAPLEIPVARLEAQRLKESPSLSALSDTRPPVSPDAPSPPTPPVVETAIPRAPAAKAALGKRRVPEERGQPRASTATTTTGKKPTAGGQEEKTPTKAAGASGEGAARTGAPAPPQPLAPGTQAPKTSSYAKVMQAMGAVRGGEPATEEASRPPPATPAEPPAPAPAPASRREVQPAGSASSLLIQDIDSEEVFEAKFKRGRESSLSRGLKLLTRSRSEDRHLAGPPARDEGIYRPTPAGVPLELRRDRPTGLAAKSKSVQDLHEVEKDRGFLRRMSVLLRRTPPAERKKSRGEDGGSETPSSGRRFSWSLALGGSKERRDSESLKSEPGAGGESESPAVAMRRKISATVERVSARLRSLSDERPEGEGPGELRRASSEGESLRPGPPPAPAPSSESLCSESSARSSASAKGERRGGLPPAPGGPAAMGAAGTATAARPRSQLPRVPAGGGESQKRSRWERWGLSRGKKEKVASQPSIPSSLLREEGPAAGRPHAPSESDFPPVFHIKLKDQVLLEGEALTLCCLPAGSPTPRIVWMKDKRSLQPDNALNVVSCKDGRQMLTIAKVSRKDAGLYECAAANALGTAISSCTLAVARLPGRPGTPEIPQKYKNTVLVLWKPAESKAPCTYTLERRLDGEHEWKIVSTGITDCYFNVTELPPGSAAKFRVACVNKAGQGPYSSPSGKVHLEAADARAAPAKDIAVPVPEKVASSRSTQTPVGQLEPPAVGATPTTPPRKHKGVVQKADGAAQADVPPGVLQPPTPSKEGPQPDPELPPDITVCVPPELMFTPPRTVASPHTDTPAQGSPVPPTDMSPPPRAPSPSKISPVSPASTTPVSAPTPSPTPNAAPVRKMPPYMVTSFVSMPPTSSSPQEPPATAPSSKEPPAASGTPGVKDSTALRQGVPQKPYTFLDEKARGRFGVIRLCKENATGKHFMAKIVPYEAERKQSVLQEYEILKALHHERIMALHEAYITPRYLVLICENCAGKEILYSIVDRFRYSEDDVVSYVLQLLQGLEYLHSRRIVHLDIKPDNVIISGMNALKIIDFGSAQTYNPLVLRQLGRRVGTLEYMSPEVVKGDPVGSAADVWGVGVLTYIMLSGRSPFFELDPIETENRILAGRFDAFKLYPNVSQSAALFIRKVLAVHPWSRPTVKDCFANAWLQDAYLMKLRRQTLTFTTNRLKEFLVEHQRRRGEAVTKHKVLLRSYQGGQPPGPQ</sequence>
<feature type="compositionally biased region" description="Low complexity" evidence="20">
    <location>
        <begin position="2840"/>
        <end position="2857"/>
    </location>
</feature>
<evidence type="ECO:0000256" key="13">
    <source>
        <dbReference type="ARBA" id="ARBA00023157"/>
    </source>
</evidence>
<comment type="subcellular location">
    <subcellularLocation>
        <location evidence="1">Nucleus</location>
    </subcellularLocation>
</comment>
<dbReference type="PANTHER" id="PTHR47633">
    <property type="entry name" value="IMMUNOGLOBULIN"/>
    <property type="match status" value="1"/>
</dbReference>
<dbReference type="InterPro" id="IPR011009">
    <property type="entry name" value="Kinase-like_dom_sf"/>
</dbReference>
<evidence type="ECO:0000259" key="21">
    <source>
        <dbReference type="PROSITE" id="PS50011"/>
    </source>
</evidence>
<feature type="compositionally biased region" description="Pro residues" evidence="20">
    <location>
        <begin position="3253"/>
        <end position="3266"/>
    </location>
</feature>
<feature type="domain" description="Protein kinase" evidence="21">
    <location>
        <begin position="1854"/>
        <end position="2106"/>
    </location>
</feature>
<feature type="region of interest" description="Disordered" evidence="20">
    <location>
        <begin position="70"/>
        <end position="185"/>
    </location>
</feature>
<dbReference type="InterPro" id="IPR003599">
    <property type="entry name" value="Ig_sub"/>
</dbReference>
<dbReference type="PROSITE" id="PS50853">
    <property type="entry name" value="FN3"/>
    <property type="match status" value="2"/>
</dbReference>
<evidence type="ECO:0000256" key="18">
    <source>
        <dbReference type="ARBA" id="ARBA00083841"/>
    </source>
</evidence>
<feature type="compositionally biased region" description="Low complexity" evidence="20">
    <location>
        <begin position="2492"/>
        <end position="2506"/>
    </location>
</feature>
<dbReference type="CDD" id="cd14108">
    <property type="entry name" value="STKc_SPEG_rpt1"/>
    <property type="match status" value="1"/>
</dbReference>
<dbReference type="InterPro" id="IPR000719">
    <property type="entry name" value="Prot_kinase_dom"/>
</dbReference>
<keyword evidence="9 19" id="KW-0547">Nucleotide-binding</keyword>
<dbReference type="CDD" id="cd00063">
    <property type="entry name" value="FN3"/>
    <property type="match status" value="2"/>
</dbReference>
<dbReference type="PANTHER" id="PTHR47633:SF3">
    <property type="entry name" value="STRIATED MUSCLE PREFERENTIALLY EXPRESSED PROTEIN KINASE"/>
    <property type="match status" value="1"/>
</dbReference>
<evidence type="ECO:0000259" key="23">
    <source>
        <dbReference type="PROSITE" id="PS50853"/>
    </source>
</evidence>
<dbReference type="FunFam" id="2.60.40.10:FF:000080">
    <property type="entry name" value="Myosin light chain kinase, smooth muscle"/>
    <property type="match status" value="1"/>
</dbReference>
<feature type="compositionally biased region" description="Low complexity" evidence="20">
    <location>
        <begin position="2523"/>
        <end position="2536"/>
    </location>
</feature>
<dbReference type="InterPro" id="IPR008271">
    <property type="entry name" value="Ser/Thr_kinase_AS"/>
</dbReference>
<dbReference type="FunFam" id="2.60.40.10:FF:000145">
    <property type="entry name" value="Myosin light chain kinase, smooth muscle"/>
    <property type="match status" value="1"/>
</dbReference>
<feature type="compositionally biased region" description="Basic and acidic residues" evidence="20">
    <location>
        <begin position="2806"/>
        <end position="2829"/>
    </location>
</feature>
<dbReference type="InterPro" id="IPR017441">
    <property type="entry name" value="Protein_kinase_ATP_BS"/>
</dbReference>
<feature type="compositionally biased region" description="Basic and acidic residues" evidence="20">
    <location>
        <begin position="2763"/>
        <end position="2773"/>
    </location>
</feature>
<feature type="domain" description="Ig-like" evidence="22">
    <location>
        <begin position="1645"/>
        <end position="1736"/>
    </location>
</feature>
<evidence type="ECO:0000256" key="14">
    <source>
        <dbReference type="ARBA" id="ARBA00023242"/>
    </source>
</evidence>
<feature type="compositionally biased region" description="Basic and acidic residues" evidence="20">
    <location>
        <begin position="2900"/>
        <end position="2910"/>
    </location>
</feature>
<evidence type="ECO:0000256" key="19">
    <source>
        <dbReference type="PROSITE-ProRule" id="PRU10141"/>
    </source>
</evidence>
<dbReference type="PROSITE" id="PS50011">
    <property type="entry name" value="PROTEIN_KINASE_DOM"/>
    <property type="match status" value="2"/>
</dbReference>
<dbReference type="FunFam" id="2.60.40.10:FF:000497">
    <property type="entry name" value="Striated muscle preferentially expressed protein kinase"/>
    <property type="match status" value="1"/>
</dbReference>
<dbReference type="InterPro" id="IPR003961">
    <property type="entry name" value="FN3_dom"/>
</dbReference>
<dbReference type="Gene3D" id="3.30.200.20">
    <property type="entry name" value="Phosphorylase Kinase, domain 1"/>
    <property type="match status" value="2"/>
</dbReference>
<feature type="region of interest" description="Disordered" evidence="20">
    <location>
        <begin position="408"/>
        <end position="442"/>
    </location>
</feature>
<feature type="domain" description="Fibronectin type-III" evidence="23">
    <location>
        <begin position="3046"/>
        <end position="3137"/>
    </location>
</feature>
<feature type="compositionally biased region" description="Polar residues" evidence="20">
    <location>
        <begin position="342"/>
        <end position="359"/>
    </location>
</feature>
<dbReference type="CDD" id="cd14111">
    <property type="entry name" value="STKc_SPEG_rpt2"/>
    <property type="match status" value="1"/>
</dbReference>
<feature type="compositionally biased region" description="Pro residues" evidence="20">
    <location>
        <begin position="2479"/>
        <end position="2491"/>
    </location>
</feature>
<dbReference type="FunFam" id="3.30.200.20:FF:000312">
    <property type="entry name" value="striated muscle preferentially expressed protein kinase"/>
    <property type="match status" value="1"/>
</dbReference>
<feature type="domain" description="Ig-like" evidence="22">
    <location>
        <begin position="2949"/>
        <end position="3039"/>
    </location>
</feature>
<gene>
    <name evidence="24" type="ORF">QYF61_020232</name>
</gene>
<feature type="compositionally biased region" description="Low complexity" evidence="20">
    <location>
        <begin position="887"/>
        <end position="896"/>
    </location>
</feature>
<feature type="region of interest" description="Disordered" evidence="20">
    <location>
        <begin position="2645"/>
        <end position="2948"/>
    </location>
</feature>
<evidence type="ECO:0000256" key="7">
    <source>
        <dbReference type="ARBA" id="ARBA00022679"/>
    </source>
</evidence>
<organism evidence="24 25">
    <name type="scientific">Mycteria americana</name>
    <name type="common">Wood stork</name>
    <dbReference type="NCBI Taxonomy" id="33587"/>
    <lineage>
        <taxon>Eukaryota</taxon>
        <taxon>Metazoa</taxon>
        <taxon>Chordata</taxon>
        <taxon>Craniata</taxon>
        <taxon>Vertebrata</taxon>
        <taxon>Euteleostomi</taxon>
        <taxon>Archelosauria</taxon>
        <taxon>Archosauria</taxon>
        <taxon>Dinosauria</taxon>
        <taxon>Saurischia</taxon>
        <taxon>Theropoda</taxon>
        <taxon>Coelurosauria</taxon>
        <taxon>Aves</taxon>
        <taxon>Neognathae</taxon>
        <taxon>Neoaves</taxon>
        <taxon>Aequornithes</taxon>
        <taxon>Ciconiiformes</taxon>
        <taxon>Ciconiidae</taxon>
        <taxon>Mycteria</taxon>
    </lineage>
</organism>
<dbReference type="SUPFAM" id="SSF48726">
    <property type="entry name" value="Immunoglobulin"/>
    <property type="match status" value="8"/>
</dbReference>
<feature type="compositionally biased region" description="Low complexity" evidence="20">
    <location>
        <begin position="932"/>
        <end position="945"/>
    </location>
</feature>
<dbReference type="Pfam" id="PF00041">
    <property type="entry name" value="fn3"/>
    <property type="match status" value="1"/>
</dbReference>
<dbReference type="FunFam" id="2.60.40.10:FF:000538">
    <property type="entry name" value="Striated muscle preferentially expressed protein kinase"/>
    <property type="match status" value="1"/>
</dbReference>
<dbReference type="GO" id="GO:0004674">
    <property type="term" value="F:protein serine/threonine kinase activity"/>
    <property type="evidence" value="ECO:0007669"/>
    <property type="project" value="UniProtKB-KW"/>
</dbReference>
<evidence type="ECO:0000256" key="17">
    <source>
        <dbReference type="ARBA" id="ARBA00048679"/>
    </source>
</evidence>
<dbReference type="PROSITE" id="PS00108">
    <property type="entry name" value="PROTEIN_KINASE_ST"/>
    <property type="match status" value="2"/>
</dbReference>
<feature type="compositionally biased region" description="Polar residues" evidence="20">
    <location>
        <begin position="3306"/>
        <end position="3317"/>
    </location>
</feature>
<dbReference type="FunFam" id="2.60.40.10:FF:000784">
    <property type="entry name" value="Striated muscle preferentially expressed protein kinase"/>
    <property type="match status" value="1"/>
</dbReference>
<feature type="region of interest" description="Disordered" evidence="20">
    <location>
        <begin position="561"/>
        <end position="652"/>
    </location>
</feature>
<accession>A0AAN7NT94</accession>
<feature type="region of interest" description="Disordered" evidence="20">
    <location>
        <begin position="2165"/>
        <end position="2329"/>
    </location>
</feature>
<evidence type="ECO:0000256" key="6">
    <source>
        <dbReference type="ARBA" id="ARBA00022553"/>
    </source>
</evidence>
<dbReference type="InterPro" id="IPR013098">
    <property type="entry name" value="Ig_I-set"/>
</dbReference>
<dbReference type="SMART" id="SM00408">
    <property type="entry name" value="IGc2"/>
    <property type="match status" value="8"/>
</dbReference>
<keyword evidence="4" id="KW-0488">Methylation</keyword>
<keyword evidence="13" id="KW-1015">Disulfide bond</keyword>
<dbReference type="InterPro" id="IPR036179">
    <property type="entry name" value="Ig-like_dom_sf"/>
</dbReference>
<feature type="domain" description="Ig-like" evidence="22">
    <location>
        <begin position="1313"/>
        <end position="1405"/>
    </location>
</feature>
<evidence type="ECO:0000259" key="22">
    <source>
        <dbReference type="PROSITE" id="PS50835"/>
    </source>
</evidence>
<evidence type="ECO:0000256" key="15">
    <source>
        <dbReference type="ARBA" id="ARBA00023319"/>
    </source>
</evidence>
<feature type="region of interest" description="Disordered" evidence="20">
    <location>
        <begin position="1082"/>
        <end position="1115"/>
    </location>
</feature>
<protein>
    <recommendedName>
        <fullName evidence="3">non-specific serine/threonine protein kinase</fullName>
        <ecNumber evidence="3">2.7.11.1</ecNumber>
    </recommendedName>
    <alternativeName>
        <fullName evidence="18">Aortic preferentially expressed protein 1</fullName>
    </alternativeName>
</protein>
<feature type="region of interest" description="Disordered" evidence="20">
    <location>
        <begin position="3148"/>
        <end position="3347"/>
    </location>
</feature>
<feature type="domain" description="Ig-like" evidence="22">
    <location>
        <begin position="1216"/>
        <end position="1310"/>
    </location>
</feature>
<evidence type="ECO:0000256" key="9">
    <source>
        <dbReference type="ARBA" id="ARBA00022741"/>
    </source>
</evidence>
<feature type="compositionally biased region" description="Basic and acidic residues" evidence="20">
    <location>
        <begin position="704"/>
        <end position="722"/>
    </location>
</feature>
<dbReference type="FunFam" id="2.60.40.10:FF:000513">
    <property type="entry name" value="striated muscle preferentially expressed protein kinase"/>
    <property type="match status" value="1"/>
</dbReference>
<dbReference type="EMBL" id="JAUNZN010000008">
    <property type="protein sequence ID" value="KAK4817566.1"/>
    <property type="molecule type" value="Genomic_DNA"/>
</dbReference>
<evidence type="ECO:0000256" key="8">
    <source>
        <dbReference type="ARBA" id="ARBA00022737"/>
    </source>
</evidence>
<dbReference type="SMART" id="SM00409">
    <property type="entry name" value="IG"/>
    <property type="match status" value="8"/>
</dbReference>
<dbReference type="FunFam" id="2.60.40.10:FF:000541">
    <property type="entry name" value="striated muscle preferentially expressed protein kinase"/>
    <property type="match status" value="1"/>
</dbReference>
<dbReference type="Pfam" id="PF00069">
    <property type="entry name" value="Pkinase"/>
    <property type="match status" value="2"/>
</dbReference>
<dbReference type="InterPro" id="IPR007110">
    <property type="entry name" value="Ig-like_dom"/>
</dbReference>
<feature type="region of interest" description="Disordered" evidence="20">
    <location>
        <begin position="502"/>
        <end position="543"/>
    </location>
</feature>
<evidence type="ECO:0000256" key="3">
    <source>
        <dbReference type="ARBA" id="ARBA00012513"/>
    </source>
</evidence>
<dbReference type="Pfam" id="PF07679">
    <property type="entry name" value="I-set"/>
    <property type="match status" value="8"/>
</dbReference>
<dbReference type="SMART" id="SM00220">
    <property type="entry name" value="S_TKc"/>
    <property type="match status" value="2"/>
</dbReference>
<feature type="domain" description="Ig-like" evidence="22">
    <location>
        <begin position="1739"/>
        <end position="1827"/>
    </location>
</feature>
<keyword evidence="10" id="KW-0418">Kinase</keyword>
<feature type="compositionally biased region" description="Basic and acidic residues" evidence="20">
    <location>
        <begin position="2731"/>
        <end position="2742"/>
    </location>
</feature>
<keyword evidence="7" id="KW-0808">Transferase</keyword>
<feature type="compositionally biased region" description="Low complexity" evidence="20">
    <location>
        <begin position="2871"/>
        <end position="2887"/>
    </location>
</feature>
<dbReference type="InterPro" id="IPR036116">
    <property type="entry name" value="FN3_sf"/>
</dbReference>
<feature type="domain" description="Ig-like" evidence="22">
    <location>
        <begin position="1120"/>
        <end position="1211"/>
    </location>
</feature>
<feature type="compositionally biased region" description="Pro residues" evidence="20">
    <location>
        <begin position="3203"/>
        <end position="3221"/>
    </location>
</feature>
<feature type="compositionally biased region" description="Low complexity" evidence="20">
    <location>
        <begin position="858"/>
        <end position="868"/>
    </location>
</feature>
<dbReference type="GO" id="GO:0005524">
    <property type="term" value="F:ATP binding"/>
    <property type="evidence" value="ECO:0007669"/>
    <property type="project" value="UniProtKB-UniRule"/>
</dbReference>
<reference evidence="24 25" key="1">
    <citation type="journal article" date="2023" name="J. Hered.">
        <title>Chromosome-level genome of the wood stork (Mycteria americana) provides insight into avian chromosome evolution.</title>
        <authorList>
            <person name="Flamio R. Jr."/>
            <person name="Ramstad K.M."/>
        </authorList>
    </citation>
    <scope>NUCLEOTIDE SEQUENCE [LARGE SCALE GENOMIC DNA]</scope>
    <source>
        <strain evidence="24">JAX WOST 10</strain>
    </source>
</reference>
<feature type="compositionally biased region" description="Basic and acidic residues" evidence="20">
    <location>
        <begin position="2663"/>
        <end position="2680"/>
    </location>
</feature>
<comment type="catalytic activity">
    <reaction evidence="16">
        <text>L-threonyl-[protein] + ATP = O-phospho-L-threonyl-[protein] + ADP + H(+)</text>
        <dbReference type="Rhea" id="RHEA:46608"/>
        <dbReference type="Rhea" id="RHEA-COMP:11060"/>
        <dbReference type="Rhea" id="RHEA-COMP:11605"/>
        <dbReference type="ChEBI" id="CHEBI:15378"/>
        <dbReference type="ChEBI" id="CHEBI:30013"/>
        <dbReference type="ChEBI" id="CHEBI:30616"/>
        <dbReference type="ChEBI" id="CHEBI:61977"/>
        <dbReference type="ChEBI" id="CHEBI:456216"/>
        <dbReference type="EC" id="2.7.11.1"/>
    </reaction>
</comment>
<feature type="region of interest" description="Disordered" evidence="20">
    <location>
        <begin position="2365"/>
        <end position="2408"/>
    </location>
</feature>
<evidence type="ECO:0000256" key="11">
    <source>
        <dbReference type="ARBA" id="ARBA00022782"/>
    </source>
</evidence>
<comment type="similarity">
    <text evidence="2">Belongs to the protein kinase superfamily. CAMK Ser/Thr protein kinase family.</text>
</comment>
<evidence type="ECO:0000256" key="10">
    <source>
        <dbReference type="ARBA" id="ARBA00022777"/>
    </source>
</evidence>
<feature type="compositionally biased region" description="Basic and acidic residues" evidence="20">
    <location>
        <begin position="2706"/>
        <end position="2719"/>
    </location>
</feature>
<feature type="domain" description="Ig-like" evidence="22">
    <location>
        <begin position="765"/>
        <end position="853"/>
    </location>
</feature>
<evidence type="ECO:0000313" key="25">
    <source>
        <dbReference type="Proteomes" id="UP001333110"/>
    </source>
</evidence>
<feature type="binding site" evidence="19">
    <location>
        <position position="1883"/>
    </location>
    <ligand>
        <name>ATP</name>
        <dbReference type="ChEBI" id="CHEBI:30616"/>
    </ligand>
</feature>
<name>A0AAN7NT94_MYCAM</name>
<comment type="caution">
    <text evidence="24">The sequence shown here is derived from an EMBL/GenBank/DDBJ whole genome shotgun (WGS) entry which is preliminary data.</text>
</comment>
<dbReference type="SMART" id="SM00060">
    <property type="entry name" value="FN3"/>
    <property type="match status" value="2"/>
</dbReference>
<keyword evidence="5" id="KW-0723">Serine/threonine-protein kinase</keyword>
<dbReference type="InterPro" id="IPR003598">
    <property type="entry name" value="Ig_sub2"/>
</dbReference>
<dbReference type="SUPFAM" id="SSF56112">
    <property type="entry name" value="Protein kinase-like (PK-like)"/>
    <property type="match status" value="2"/>
</dbReference>
<feature type="domain" description="Protein kinase" evidence="21">
    <location>
        <begin position="3354"/>
        <end position="3606"/>
    </location>
</feature>
<dbReference type="GO" id="GO:0030154">
    <property type="term" value="P:cell differentiation"/>
    <property type="evidence" value="ECO:0007669"/>
    <property type="project" value="UniProtKB-KW"/>
</dbReference>
<dbReference type="EC" id="2.7.11.1" evidence="3"/>
<feature type="region of interest" description="Disordered" evidence="20">
    <location>
        <begin position="692"/>
        <end position="757"/>
    </location>
</feature>
<feature type="compositionally biased region" description="Pro residues" evidence="20">
    <location>
        <begin position="2599"/>
        <end position="2614"/>
    </location>
</feature>
<dbReference type="Gene3D" id="2.60.40.10">
    <property type="entry name" value="Immunoglobulins"/>
    <property type="match status" value="10"/>
</dbReference>
<dbReference type="GO" id="GO:0061061">
    <property type="term" value="P:muscle structure development"/>
    <property type="evidence" value="ECO:0007669"/>
    <property type="project" value="UniProtKB-ARBA"/>
</dbReference>
<feature type="compositionally biased region" description="Polar residues" evidence="20">
    <location>
        <begin position="91"/>
        <end position="112"/>
    </location>
</feature>